<evidence type="ECO:0000313" key="3">
    <source>
        <dbReference type="EMBL" id="PJZ93703.1"/>
    </source>
</evidence>
<sequence length="616" mass="66576">MDLSHLLLSLRINLALFRSIFFLILLVIFSTCNFDSNRFDEKNISILSGVCSGPACGLEGAKSILDSFTSVLGFKVGEKNLGLGEADPRACNQREDFFHTEQPLLYSFLSSGFGDSDFFVQGITALCIADVPGSTSTEYVITSQELPASPGVGPNIMIQRVNQFGHLVKSRLISGVGTQTVVAIERDVWGDGGFIIAGTSDADIPEIDGRSPILRYSGGVDGIVLKLNRNFDVQWYTFLGGEGNERLRGLTTTSWSSYILVGDGNANVTLGDRRPVQEHSDPINASNTDGWVVSLNFDGTVGWHTFLGGAYPDTLYTASREFSGTSQRFLVGGIAGGEIPNIGEIYTQVKHSPGVNDDALFAQLDWSGNLIWFSQFGSTGHERIFASAMGSGSELNAPDQTYFVGELAQGSLPFGNSSLPPGPGSSESLACVDQTGSEALIMAVNNHNGEPMWYTCVGTPRKLDRATSIVSNRFGTSFMVAAMMQDNIPELVKDQWTTLLPAVQHSNVNTNTNGQFFCDTFIGNFNLYGRVEMYTFFGSPYGCDWPIGNDAIADHFGSVAVGAVGSGPLYSYGPQGTAPVQQYAFPYRRNLLINLDSKVLKPCTKEPINPECISIF</sequence>
<dbReference type="EMBL" id="NPEF01000048">
    <property type="protein sequence ID" value="PJZ93703.1"/>
    <property type="molecule type" value="Genomic_DNA"/>
</dbReference>
<organism evidence="3">
    <name type="scientific">Leptospira ellisii</name>
    <dbReference type="NCBI Taxonomy" id="2023197"/>
    <lineage>
        <taxon>Bacteria</taxon>
        <taxon>Pseudomonadati</taxon>
        <taxon>Spirochaetota</taxon>
        <taxon>Spirochaetia</taxon>
        <taxon>Leptospirales</taxon>
        <taxon>Leptospiraceae</taxon>
        <taxon>Leptospira</taxon>
    </lineage>
</organism>
<evidence type="ECO:0000256" key="1">
    <source>
        <dbReference type="SAM" id="Phobius"/>
    </source>
</evidence>
<dbReference type="InterPro" id="IPR052918">
    <property type="entry name" value="Motility_Chemotaxis_Reg"/>
</dbReference>
<dbReference type="PANTHER" id="PTHR35580">
    <property type="entry name" value="CELL SURFACE GLYCOPROTEIN (S-LAYER PROTEIN)-LIKE PROTEIN"/>
    <property type="match status" value="1"/>
</dbReference>
<keyword evidence="1" id="KW-1133">Transmembrane helix</keyword>
<accession>A0A2N0BB15</accession>
<dbReference type="RefSeq" id="WP_100745315.1">
    <property type="nucleotide sequence ID" value="NZ_NPEF02000020.1"/>
</dbReference>
<evidence type="ECO:0000313" key="2">
    <source>
        <dbReference type="EMBL" id="MDV6237160.1"/>
    </source>
</evidence>
<protein>
    <submittedName>
        <fullName evidence="3">Uncharacterized protein</fullName>
    </submittedName>
</protein>
<proteinExistence type="predicted"/>
<dbReference type="AlphaFoldDB" id="A0A2N0BB15"/>
<gene>
    <name evidence="2" type="ORF">CH379_016125</name>
    <name evidence="3" type="ORF">CH379_06420</name>
</gene>
<reference evidence="2 4" key="2">
    <citation type="journal article" date="2018" name="Microb. Genom.">
        <title>Deciphering the unexplored Leptospira diversity from soils uncovers genomic evolution to virulence.</title>
        <authorList>
            <person name="Thibeaux R."/>
            <person name="Iraola G."/>
            <person name="Ferres I."/>
            <person name="Bierque E."/>
            <person name="Girault D."/>
            <person name="Soupe-Gilbert M.E."/>
            <person name="Picardeau M."/>
            <person name="Goarant C."/>
        </authorList>
    </citation>
    <scope>NUCLEOTIDE SEQUENCE [LARGE SCALE GENOMIC DNA]</scope>
    <source>
        <strain evidence="2 4">ATI7-C-A5</strain>
    </source>
</reference>
<name>A0A2N0BB15_9LEPT</name>
<feature type="transmembrane region" description="Helical" evidence="1">
    <location>
        <begin position="12"/>
        <end position="29"/>
    </location>
</feature>
<keyword evidence="4" id="KW-1185">Reference proteome</keyword>
<dbReference type="PANTHER" id="PTHR35580:SF1">
    <property type="entry name" value="PHYTASE-LIKE DOMAIN-CONTAINING PROTEIN"/>
    <property type="match status" value="1"/>
</dbReference>
<reference evidence="3" key="1">
    <citation type="submission" date="2017-07" db="EMBL/GenBank/DDBJ databases">
        <title>Leptospira spp. isolated from tropical soils.</title>
        <authorList>
            <person name="Thibeaux R."/>
            <person name="Iraola G."/>
            <person name="Ferres I."/>
            <person name="Bierque E."/>
            <person name="Girault D."/>
            <person name="Soupe-Gilbert M.-E."/>
            <person name="Picardeau M."/>
            <person name="Goarant C."/>
        </authorList>
    </citation>
    <scope>NUCLEOTIDE SEQUENCE [LARGE SCALE GENOMIC DNA]</scope>
    <source>
        <strain evidence="3">ATI7-C-A5</strain>
    </source>
</reference>
<dbReference type="Proteomes" id="UP000232122">
    <property type="component" value="Unassembled WGS sequence"/>
</dbReference>
<accession>A0A2N0BQP8</accession>
<dbReference type="EMBL" id="NPEF02000020">
    <property type="protein sequence ID" value="MDV6237160.1"/>
    <property type="molecule type" value="Genomic_DNA"/>
</dbReference>
<keyword evidence="1" id="KW-0472">Membrane</keyword>
<dbReference type="OrthoDB" id="344603at2"/>
<reference evidence="2" key="3">
    <citation type="submission" date="2023-10" db="EMBL/GenBank/DDBJ databases">
        <authorList>
            <person name="Picardeau M."/>
            <person name="Thibeaux R."/>
        </authorList>
    </citation>
    <scope>NUCLEOTIDE SEQUENCE</scope>
    <source>
        <strain evidence="2">ATI7-C-A5</strain>
    </source>
</reference>
<keyword evidence="1" id="KW-0812">Transmembrane</keyword>
<comment type="caution">
    <text evidence="3">The sequence shown here is derived from an EMBL/GenBank/DDBJ whole genome shotgun (WGS) entry which is preliminary data.</text>
</comment>
<evidence type="ECO:0000313" key="4">
    <source>
        <dbReference type="Proteomes" id="UP000232122"/>
    </source>
</evidence>